<dbReference type="InterPro" id="IPR036097">
    <property type="entry name" value="HisK_dim/P_sf"/>
</dbReference>
<name>A0A2H5Y785_9CHLR</name>
<dbReference type="EMBL" id="BEHY01000034">
    <property type="protein sequence ID" value="GBD09282.1"/>
    <property type="molecule type" value="Genomic_DNA"/>
</dbReference>
<dbReference type="PROSITE" id="PS50109">
    <property type="entry name" value="HIS_KIN"/>
    <property type="match status" value="1"/>
</dbReference>
<dbReference type="InterPro" id="IPR003594">
    <property type="entry name" value="HATPase_dom"/>
</dbReference>
<keyword evidence="7" id="KW-0175">Coiled coil</keyword>
<evidence type="ECO:0000256" key="1">
    <source>
        <dbReference type="ARBA" id="ARBA00000085"/>
    </source>
</evidence>
<accession>A0A2H5Y785</accession>
<comment type="catalytic activity">
    <reaction evidence="1">
        <text>ATP + protein L-histidine = ADP + protein N-phospho-L-histidine.</text>
        <dbReference type="EC" id="2.7.13.3"/>
    </reaction>
</comment>
<dbReference type="InterPro" id="IPR004358">
    <property type="entry name" value="Sig_transdc_His_kin-like_C"/>
</dbReference>
<organism evidence="9 10">
    <name type="scientific">Candidatus Thermoflexus japonica</name>
    <dbReference type="NCBI Taxonomy" id="2035417"/>
    <lineage>
        <taxon>Bacteria</taxon>
        <taxon>Bacillati</taxon>
        <taxon>Chloroflexota</taxon>
        <taxon>Thermoflexia</taxon>
        <taxon>Thermoflexales</taxon>
        <taxon>Thermoflexaceae</taxon>
        <taxon>Thermoflexus</taxon>
    </lineage>
</organism>
<evidence type="ECO:0000256" key="5">
    <source>
        <dbReference type="ARBA" id="ARBA00022777"/>
    </source>
</evidence>
<dbReference type="SUPFAM" id="SSF47384">
    <property type="entry name" value="Homodimeric domain of signal transducing histidine kinase"/>
    <property type="match status" value="1"/>
</dbReference>
<evidence type="ECO:0000256" key="3">
    <source>
        <dbReference type="ARBA" id="ARBA00022553"/>
    </source>
</evidence>
<dbReference type="InterPro" id="IPR005467">
    <property type="entry name" value="His_kinase_dom"/>
</dbReference>
<keyword evidence="3" id="KW-0597">Phosphoprotein</keyword>
<keyword evidence="6" id="KW-0902">Two-component regulatory system</keyword>
<dbReference type="GO" id="GO:0000155">
    <property type="term" value="F:phosphorelay sensor kinase activity"/>
    <property type="evidence" value="ECO:0007669"/>
    <property type="project" value="InterPro"/>
</dbReference>
<evidence type="ECO:0000313" key="10">
    <source>
        <dbReference type="Proteomes" id="UP000236642"/>
    </source>
</evidence>
<dbReference type="Gene3D" id="1.10.287.130">
    <property type="match status" value="1"/>
</dbReference>
<evidence type="ECO:0000256" key="4">
    <source>
        <dbReference type="ARBA" id="ARBA00022679"/>
    </source>
</evidence>
<evidence type="ECO:0000256" key="6">
    <source>
        <dbReference type="ARBA" id="ARBA00023012"/>
    </source>
</evidence>
<dbReference type="Pfam" id="PF02518">
    <property type="entry name" value="HATPase_c"/>
    <property type="match status" value="1"/>
</dbReference>
<dbReference type="SMART" id="SM00387">
    <property type="entry name" value="HATPase_c"/>
    <property type="match status" value="1"/>
</dbReference>
<feature type="coiled-coil region" evidence="7">
    <location>
        <begin position="19"/>
        <end position="49"/>
    </location>
</feature>
<keyword evidence="4 9" id="KW-0808">Transferase</keyword>
<evidence type="ECO:0000313" key="9">
    <source>
        <dbReference type="EMBL" id="GBD09282.1"/>
    </source>
</evidence>
<dbReference type="Gene3D" id="3.30.565.10">
    <property type="entry name" value="Histidine kinase-like ATPase, C-terminal domain"/>
    <property type="match status" value="1"/>
</dbReference>
<dbReference type="InterPro" id="IPR050736">
    <property type="entry name" value="Sensor_HK_Regulatory"/>
</dbReference>
<dbReference type="InterPro" id="IPR003661">
    <property type="entry name" value="HisK_dim/P_dom"/>
</dbReference>
<dbReference type="CDD" id="cd00082">
    <property type="entry name" value="HisKA"/>
    <property type="match status" value="1"/>
</dbReference>
<dbReference type="PRINTS" id="PR00344">
    <property type="entry name" value="BCTRLSENSOR"/>
</dbReference>
<feature type="domain" description="Histidine kinase" evidence="8">
    <location>
        <begin position="155"/>
        <end position="365"/>
    </location>
</feature>
<dbReference type="SMART" id="SM00388">
    <property type="entry name" value="HisKA"/>
    <property type="match status" value="1"/>
</dbReference>
<evidence type="ECO:0000259" key="8">
    <source>
        <dbReference type="PROSITE" id="PS50109"/>
    </source>
</evidence>
<dbReference type="PANTHER" id="PTHR43711">
    <property type="entry name" value="TWO-COMPONENT HISTIDINE KINASE"/>
    <property type="match status" value="1"/>
</dbReference>
<dbReference type="PANTHER" id="PTHR43711:SF1">
    <property type="entry name" value="HISTIDINE KINASE 1"/>
    <property type="match status" value="1"/>
</dbReference>
<evidence type="ECO:0000256" key="2">
    <source>
        <dbReference type="ARBA" id="ARBA00012438"/>
    </source>
</evidence>
<dbReference type="Pfam" id="PF00512">
    <property type="entry name" value="HisKA"/>
    <property type="match status" value="1"/>
</dbReference>
<dbReference type="FunFam" id="3.30.565.10:FF:000006">
    <property type="entry name" value="Sensor histidine kinase WalK"/>
    <property type="match status" value="1"/>
</dbReference>
<evidence type="ECO:0000256" key="7">
    <source>
        <dbReference type="SAM" id="Coils"/>
    </source>
</evidence>
<reference evidence="10" key="1">
    <citation type="submission" date="2017-09" db="EMBL/GenBank/DDBJ databases">
        <title>Metaegenomics of thermophilic ammonia-oxidizing enrichment culture.</title>
        <authorList>
            <person name="Kato S."/>
            <person name="Suzuki K."/>
        </authorList>
    </citation>
    <scope>NUCLEOTIDE SEQUENCE [LARGE SCALE GENOMIC DNA]</scope>
</reference>
<gene>
    <name evidence="9" type="primary">phoR_4</name>
    <name evidence="9" type="ORF">HRbin22_01532</name>
</gene>
<keyword evidence="5" id="KW-0418">Kinase</keyword>
<dbReference type="Proteomes" id="UP000236642">
    <property type="component" value="Unassembled WGS sequence"/>
</dbReference>
<dbReference type="CDD" id="cd00075">
    <property type="entry name" value="HATPase"/>
    <property type="match status" value="1"/>
</dbReference>
<comment type="caution">
    <text evidence="9">The sequence shown here is derived from an EMBL/GenBank/DDBJ whole genome shotgun (WGS) entry which is preliminary data.</text>
</comment>
<dbReference type="SUPFAM" id="SSF55874">
    <property type="entry name" value="ATPase domain of HSP90 chaperone/DNA topoisomerase II/histidine kinase"/>
    <property type="match status" value="1"/>
</dbReference>
<dbReference type="EC" id="2.7.13.3" evidence="2"/>
<dbReference type="AlphaFoldDB" id="A0A2H5Y785"/>
<dbReference type="InterPro" id="IPR036890">
    <property type="entry name" value="HATPase_C_sf"/>
</dbReference>
<protein>
    <recommendedName>
        <fullName evidence="2">histidine kinase</fullName>
        <ecNumber evidence="2">2.7.13.3</ecNumber>
    </recommendedName>
</protein>
<proteinExistence type="predicted"/>
<sequence>MSWLTPVLGILLLGVLAGLVFLERQRRRLEEALREARRAHRELEAGRDRMAAWLEGLRPGGVEALLLLDRDRRILWANRPAMEQLNARPGRALLEAIPSPELEALLKAPGAMEVRWRDRWWLGTSWTWPGGWGLALVDITRQREAERARRELTANVAHDLRTPLTTIRLLLDELKPAGPLPASWERLTGELDRLIRLVNTLLDLARLEAGEWPLAYEALEIRPWVQSWIERLAPLWQARGLTVQLDLPEGLRVWADSEWAGRALGNLLDNAIRFTPPGGEVRVRAWSEGEWVAIEVSDTGPGIPPEDLPRIFERFYRRDRHRGGGGSGLGLAIARHAVEAHGGRIQAFSEPGQGARFVFTLPAVSEEA</sequence>